<dbReference type="InterPro" id="IPR057724">
    <property type="entry name" value="TCTN1-3_N"/>
</dbReference>
<sequence length="816" mass="91275">MAEVHIIGQILKAVDFAEPHLYCKWSLQSGNAWRLVQGEVQGQSQVASHRLQSSSDFAQPLDIHLSTASVQGWPRLLVEVYAVNVLQQSWPVGYGFVHVPSTPGIHRLEIGTWKVAPNGLWQSLRERFGGGGAALSKTDLLYSVRRIRRGVQVAMKEVLLLVVLCLATYHTHSIKIGISHNYNATISPTASTTTEAPATTGAPSSEAVSSISTLPEAEVTTTTPAITFPPRVQQKPKVAVASPTMSTASPAEALPLNSTEVNSSLPKSGDSTFYYCSCDLQAGRCDLNCCCDNDCPPETRQVFNCLPSSLLPQLESRLEDFQYTHGLPTCQINDGWLCVFRSNTKATKTQPQDMNIDTSQYRKWKDNLEYQESDYAQSRPSAGHYKFGQTLQLWQPETKQLATFELPAAYESPNCQLKQSVGHLQPIRNVCRMKDSAQLQESIWSVLNQSATYEILSKPRDLEEPEVNGLIVQVCLRGVDKSMRCLERGNDTQLDVIVDQVELQLIHNFTNILEAKLFLEEAKLAEDDNEPLWLRYNVEFVTLNESLTKPTSGPLGYLSGAPVILSRMSPQNSSEDKQQISYHSSNQNIKEFHWLSLPSRKPRGSSCQRALDHKEALRFGVDLLTRCELRHAAPLLQEHANHTEYCQSLQAQIWSLLLPHNCTQLEDVTKVLVSHLGRPRPDKWLPMEVHYPENVHEMPPPVQAVYDQMRQSLSCRNIFLSVGYEFHVAHLALVEGRAPHQRVLQHARLVLGQRHDLEFDTSETEVALPLSISAMFYRTQRKALSNGAAVGISGHLVLLEMIYLGIIYLGSMQLCL</sequence>
<dbReference type="GO" id="GO:1905349">
    <property type="term" value="P:ciliary transition zone assembly"/>
    <property type="evidence" value="ECO:0007669"/>
    <property type="project" value="EnsemblMetazoa"/>
</dbReference>
<proteinExistence type="inferred from homology"/>
<name>B4Q4J3_DROSI</name>
<evidence type="ECO:0000256" key="3">
    <source>
        <dbReference type="ARBA" id="ARBA00022490"/>
    </source>
</evidence>
<comment type="similarity">
    <text evidence="2">Belongs to the tectonic family.</text>
</comment>
<dbReference type="GO" id="GO:0035869">
    <property type="term" value="C:ciliary transition zone"/>
    <property type="evidence" value="ECO:0007669"/>
    <property type="project" value="EnsemblMetazoa"/>
</dbReference>
<feature type="transmembrane region" description="Helical" evidence="10">
    <location>
        <begin position="788"/>
        <end position="810"/>
    </location>
</feature>
<dbReference type="PROSITE" id="PS51381">
    <property type="entry name" value="C2_B9"/>
    <property type="match status" value="1"/>
</dbReference>
<dbReference type="Pfam" id="PF07162">
    <property type="entry name" value="B9-C2"/>
    <property type="match status" value="1"/>
</dbReference>
<evidence type="ECO:0000313" key="14">
    <source>
        <dbReference type="Proteomes" id="UP000000304"/>
    </source>
</evidence>
<dbReference type="Pfam" id="PF25752">
    <property type="entry name" value="DUF1619_N"/>
    <property type="match status" value="1"/>
</dbReference>
<dbReference type="InterPro" id="IPR040354">
    <property type="entry name" value="TCTN1-3"/>
</dbReference>
<evidence type="ECO:0000259" key="11">
    <source>
        <dbReference type="Pfam" id="PF07773"/>
    </source>
</evidence>
<dbReference type="Pfam" id="PF07773">
    <property type="entry name" value="TCTN_DUF1619"/>
    <property type="match status" value="2"/>
</dbReference>
<evidence type="ECO:0000256" key="5">
    <source>
        <dbReference type="ARBA" id="ARBA00022794"/>
    </source>
</evidence>
<evidence type="ECO:0000256" key="8">
    <source>
        <dbReference type="ARBA" id="ARBA00023273"/>
    </source>
</evidence>
<reference evidence="13 14" key="1">
    <citation type="journal article" date="2007" name="Nature">
        <title>Evolution of genes and genomes on the Drosophila phylogeny.</title>
        <authorList>
            <consortium name="Drosophila 12 Genomes Consortium"/>
            <person name="Clark A.G."/>
            <person name="Eisen M.B."/>
            <person name="Smith D.R."/>
            <person name="Bergman C.M."/>
            <person name="Oliver B."/>
            <person name="Markow T.A."/>
            <person name="Kaufman T.C."/>
            <person name="Kellis M."/>
            <person name="Gelbart W."/>
            <person name="Iyer V.N."/>
            <person name="Pollard D.A."/>
            <person name="Sackton T.B."/>
            <person name="Larracuente A.M."/>
            <person name="Singh N.D."/>
            <person name="Abad J.P."/>
            <person name="Abt D.N."/>
            <person name="Adryan B."/>
            <person name="Aguade M."/>
            <person name="Akashi H."/>
            <person name="Anderson W.W."/>
            <person name="Aquadro C.F."/>
            <person name="Ardell D.H."/>
            <person name="Arguello R."/>
            <person name="Artieri C.G."/>
            <person name="Barbash D.A."/>
            <person name="Barker D."/>
            <person name="Barsanti P."/>
            <person name="Batterham P."/>
            <person name="Batzoglou S."/>
            <person name="Begun D."/>
            <person name="Bhutkar A."/>
            <person name="Blanco E."/>
            <person name="Bosak S.A."/>
            <person name="Bradley R.K."/>
            <person name="Brand A.D."/>
            <person name="Brent M.R."/>
            <person name="Brooks A.N."/>
            <person name="Brown R.H."/>
            <person name="Butlin R.K."/>
            <person name="Caggese C."/>
            <person name="Calvi B.R."/>
            <person name="Bernardo de Carvalho A."/>
            <person name="Caspi A."/>
            <person name="Castrezana S."/>
            <person name="Celniker S.E."/>
            <person name="Chang J.L."/>
            <person name="Chapple C."/>
            <person name="Chatterji S."/>
            <person name="Chinwalla A."/>
            <person name="Civetta A."/>
            <person name="Clifton S.W."/>
            <person name="Comeron J.M."/>
            <person name="Costello J.C."/>
            <person name="Coyne J.A."/>
            <person name="Daub J."/>
            <person name="David R.G."/>
            <person name="Delcher A.L."/>
            <person name="Delehaunty K."/>
            <person name="Do C.B."/>
            <person name="Ebling H."/>
            <person name="Edwards K."/>
            <person name="Eickbush T."/>
            <person name="Evans J.D."/>
            <person name="Filipski A."/>
            <person name="Findeiss S."/>
            <person name="Freyhult E."/>
            <person name="Fulton L."/>
            <person name="Fulton R."/>
            <person name="Garcia A.C."/>
            <person name="Gardiner A."/>
            <person name="Garfield D.A."/>
            <person name="Garvin B.E."/>
            <person name="Gibson G."/>
            <person name="Gilbert D."/>
            <person name="Gnerre S."/>
            <person name="Godfrey J."/>
            <person name="Good R."/>
            <person name="Gotea V."/>
            <person name="Gravely B."/>
            <person name="Greenberg A.J."/>
            <person name="Griffiths-Jones S."/>
            <person name="Gross S."/>
            <person name="Guigo R."/>
            <person name="Gustafson E.A."/>
            <person name="Haerty W."/>
            <person name="Hahn M.W."/>
            <person name="Halligan D.L."/>
            <person name="Halpern A.L."/>
            <person name="Halter G.M."/>
            <person name="Han M.V."/>
            <person name="Heger A."/>
            <person name="Hillier L."/>
            <person name="Hinrichs A.S."/>
            <person name="Holmes I."/>
            <person name="Hoskins R.A."/>
            <person name="Hubisz M.J."/>
            <person name="Hultmark D."/>
            <person name="Huntley M.A."/>
            <person name="Jaffe D.B."/>
            <person name="Jagadeeshan S."/>
            <person name="Jeck W.R."/>
            <person name="Johnson J."/>
            <person name="Jones C.D."/>
            <person name="Jordan W.C."/>
            <person name="Karpen G.H."/>
            <person name="Kataoka E."/>
            <person name="Keightley P.D."/>
            <person name="Kheradpour P."/>
            <person name="Kirkness E.F."/>
            <person name="Koerich L.B."/>
            <person name="Kristiansen K."/>
            <person name="Kudrna D."/>
            <person name="Kulathinal R.J."/>
            <person name="Kumar S."/>
            <person name="Kwok R."/>
            <person name="Lander E."/>
            <person name="Langley C.H."/>
            <person name="Lapoint R."/>
            <person name="Lazzaro B.P."/>
            <person name="Lee S.J."/>
            <person name="Levesque L."/>
            <person name="Li R."/>
            <person name="Lin C.F."/>
            <person name="Lin M.F."/>
            <person name="Lindblad-Toh K."/>
            <person name="Llopart A."/>
            <person name="Long M."/>
            <person name="Low L."/>
            <person name="Lozovsky E."/>
            <person name="Lu J."/>
            <person name="Luo M."/>
            <person name="Machado C.A."/>
            <person name="Makalowski W."/>
            <person name="Marzo M."/>
            <person name="Matsuda M."/>
            <person name="Matzkin L."/>
            <person name="McAllister B."/>
            <person name="McBride C.S."/>
            <person name="McKernan B."/>
            <person name="McKernan K."/>
            <person name="Mendez-Lago M."/>
            <person name="Minx P."/>
            <person name="Mollenhauer M.U."/>
            <person name="Montooth K."/>
            <person name="Mount S.M."/>
            <person name="Mu X."/>
            <person name="Myers E."/>
            <person name="Negre B."/>
            <person name="Newfeld S."/>
            <person name="Nielsen R."/>
            <person name="Noor M.A."/>
            <person name="O'Grady P."/>
            <person name="Pachter L."/>
            <person name="Papaceit M."/>
            <person name="Parisi M.J."/>
            <person name="Parisi M."/>
            <person name="Parts L."/>
            <person name="Pedersen J.S."/>
            <person name="Pesole G."/>
            <person name="Phillippy A.M."/>
            <person name="Ponting C.P."/>
            <person name="Pop M."/>
            <person name="Porcelli D."/>
            <person name="Powell J.R."/>
            <person name="Prohaska S."/>
            <person name="Pruitt K."/>
            <person name="Puig M."/>
            <person name="Quesneville H."/>
            <person name="Ram K.R."/>
            <person name="Rand D."/>
            <person name="Rasmussen M.D."/>
            <person name="Reed L.K."/>
            <person name="Reenan R."/>
            <person name="Reily A."/>
            <person name="Remington K.A."/>
            <person name="Rieger T.T."/>
            <person name="Ritchie M.G."/>
            <person name="Robin C."/>
            <person name="Rogers Y.H."/>
            <person name="Rohde C."/>
            <person name="Rozas J."/>
            <person name="Rubenfield M.J."/>
            <person name="Ruiz A."/>
            <person name="Russo S."/>
            <person name="Salzberg S.L."/>
            <person name="Sanchez-Gracia A."/>
            <person name="Saranga D.J."/>
            <person name="Sato H."/>
            <person name="Schaeffer S.W."/>
            <person name="Schatz M.C."/>
            <person name="Schlenke T."/>
            <person name="Schwartz R."/>
            <person name="Segarra C."/>
            <person name="Singh R.S."/>
            <person name="Sirot L."/>
            <person name="Sirota M."/>
            <person name="Sisneros N.B."/>
            <person name="Smith C.D."/>
            <person name="Smith T.F."/>
            <person name="Spieth J."/>
            <person name="Stage D.E."/>
            <person name="Stark A."/>
            <person name="Stephan W."/>
            <person name="Strausberg R.L."/>
            <person name="Strempel S."/>
            <person name="Sturgill D."/>
            <person name="Sutton G."/>
            <person name="Sutton G.G."/>
            <person name="Tao W."/>
            <person name="Teichmann S."/>
            <person name="Tobari Y.N."/>
            <person name="Tomimura Y."/>
            <person name="Tsolas J.M."/>
            <person name="Valente V.L."/>
            <person name="Venter E."/>
            <person name="Venter J.C."/>
            <person name="Vicario S."/>
            <person name="Vieira F.G."/>
            <person name="Vilella A.J."/>
            <person name="Villasante A."/>
            <person name="Walenz B."/>
            <person name="Wang J."/>
            <person name="Wasserman M."/>
            <person name="Watts T."/>
            <person name="Wilson D."/>
            <person name="Wilson R.K."/>
            <person name="Wing R.A."/>
            <person name="Wolfner M.F."/>
            <person name="Wong A."/>
            <person name="Wong G.K."/>
            <person name="Wu C.I."/>
            <person name="Wu G."/>
            <person name="Yamamoto D."/>
            <person name="Yang H.P."/>
            <person name="Yang S.P."/>
            <person name="Yorke J.A."/>
            <person name="Yoshida K."/>
            <person name="Zdobnov E."/>
            <person name="Zhang P."/>
            <person name="Zhang Y."/>
            <person name="Zimin A.V."/>
            <person name="Baldwin J."/>
            <person name="Abdouelleil A."/>
            <person name="Abdulkadir J."/>
            <person name="Abebe A."/>
            <person name="Abera B."/>
            <person name="Abreu J."/>
            <person name="Acer S.C."/>
            <person name="Aftuck L."/>
            <person name="Alexander A."/>
            <person name="An P."/>
            <person name="Anderson E."/>
            <person name="Anderson S."/>
            <person name="Arachi H."/>
            <person name="Azer M."/>
            <person name="Bachantsang P."/>
            <person name="Barry A."/>
            <person name="Bayul T."/>
            <person name="Berlin A."/>
            <person name="Bessette D."/>
            <person name="Bloom T."/>
            <person name="Blye J."/>
            <person name="Boguslavskiy L."/>
            <person name="Bonnet C."/>
            <person name="Boukhgalter B."/>
            <person name="Bourzgui I."/>
            <person name="Brown A."/>
            <person name="Cahill P."/>
            <person name="Channer S."/>
            <person name="Cheshatsang Y."/>
            <person name="Chuda L."/>
            <person name="Citroen M."/>
            <person name="Collymore A."/>
            <person name="Cooke P."/>
            <person name="Costello M."/>
            <person name="D'Aco K."/>
            <person name="Daza R."/>
            <person name="De Haan G."/>
            <person name="DeGray S."/>
            <person name="DeMaso C."/>
            <person name="Dhargay N."/>
            <person name="Dooley K."/>
            <person name="Dooley E."/>
            <person name="Doricent M."/>
            <person name="Dorje P."/>
            <person name="Dorjee K."/>
            <person name="Dupes A."/>
            <person name="Elong R."/>
            <person name="Falk J."/>
            <person name="Farina A."/>
            <person name="Faro S."/>
            <person name="Ferguson D."/>
            <person name="Fisher S."/>
            <person name="Foley C.D."/>
            <person name="Franke A."/>
            <person name="Friedrich D."/>
            <person name="Gadbois L."/>
            <person name="Gearin G."/>
            <person name="Gearin C.R."/>
            <person name="Giannoukos G."/>
            <person name="Goode T."/>
            <person name="Graham J."/>
            <person name="Grandbois E."/>
            <person name="Grewal S."/>
            <person name="Gyaltsen K."/>
            <person name="Hafez N."/>
            <person name="Hagos B."/>
            <person name="Hall J."/>
            <person name="Henson C."/>
            <person name="Hollinger A."/>
            <person name="Honan T."/>
            <person name="Huard M.D."/>
            <person name="Hughes L."/>
            <person name="Hurhula B."/>
            <person name="Husby M.E."/>
            <person name="Kamat A."/>
            <person name="Kanga B."/>
            <person name="Kashin S."/>
            <person name="Khazanovich D."/>
            <person name="Kisner P."/>
            <person name="Lance K."/>
            <person name="Lara M."/>
            <person name="Lee W."/>
            <person name="Lennon N."/>
            <person name="Letendre F."/>
            <person name="LeVine R."/>
            <person name="Lipovsky A."/>
            <person name="Liu X."/>
            <person name="Liu J."/>
            <person name="Liu S."/>
            <person name="Lokyitsang T."/>
            <person name="Lokyitsang Y."/>
            <person name="Lubonja R."/>
            <person name="Lui A."/>
            <person name="MacDonald P."/>
            <person name="Magnisalis V."/>
            <person name="Maru K."/>
            <person name="Matthews C."/>
            <person name="McCusker W."/>
            <person name="McDonough S."/>
            <person name="Mehta T."/>
            <person name="Meldrim J."/>
            <person name="Meneus L."/>
            <person name="Mihai O."/>
            <person name="Mihalev A."/>
            <person name="Mihova T."/>
            <person name="Mittelman R."/>
            <person name="Mlenga V."/>
            <person name="Montmayeur A."/>
            <person name="Mulrain L."/>
            <person name="Navidi A."/>
            <person name="Naylor J."/>
            <person name="Negash T."/>
            <person name="Nguyen T."/>
            <person name="Nguyen N."/>
            <person name="Nicol R."/>
            <person name="Norbu C."/>
            <person name="Norbu N."/>
            <person name="Novod N."/>
            <person name="O'Neill B."/>
            <person name="Osman S."/>
            <person name="Markiewicz E."/>
            <person name="Oyono O.L."/>
            <person name="Patti C."/>
            <person name="Phunkhang P."/>
            <person name="Pierre F."/>
            <person name="Priest M."/>
            <person name="Raghuraman S."/>
            <person name="Rege F."/>
            <person name="Reyes R."/>
            <person name="Rise C."/>
            <person name="Rogov P."/>
            <person name="Ross K."/>
            <person name="Ryan E."/>
            <person name="Settipalli S."/>
            <person name="Shea T."/>
            <person name="Sherpa N."/>
            <person name="Shi L."/>
            <person name="Shih D."/>
            <person name="Sparrow T."/>
            <person name="Spaulding J."/>
            <person name="Stalker J."/>
            <person name="Stange-Thomann N."/>
            <person name="Stavropoulos S."/>
            <person name="Stone C."/>
            <person name="Strader C."/>
            <person name="Tesfaye S."/>
            <person name="Thomson T."/>
            <person name="Thoulutsang Y."/>
            <person name="Thoulutsang D."/>
            <person name="Topham K."/>
            <person name="Topping I."/>
            <person name="Tsamla T."/>
            <person name="Vassiliev H."/>
            <person name="Vo A."/>
            <person name="Wangchuk T."/>
            <person name="Wangdi T."/>
            <person name="Weiand M."/>
            <person name="Wilkinson J."/>
            <person name="Wilson A."/>
            <person name="Yadav S."/>
            <person name="Young G."/>
            <person name="Yu Q."/>
            <person name="Zembek L."/>
            <person name="Zhong D."/>
            <person name="Zimmer A."/>
            <person name="Zwirko Z."/>
            <person name="Jaffe D.B."/>
            <person name="Alvarez P."/>
            <person name="Brockman W."/>
            <person name="Butler J."/>
            <person name="Chin C."/>
            <person name="Gnerre S."/>
            <person name="Grabherr M."/>
            <person name="Kleber M."/>
            <person name="Mauceli E."/>
            <person name="MacCallum I."/>
        </authorList>
    </citation>
    <scope>NUCLEOTIDE SEQUENCE [LARGE SCALE GENOMIC DNA]</scope>
    <source>
        <strain evidence="14">white501</strain>
    </source>
</reference>
<feature type="compositionally biased region" description="Low complexity" evidence="9">
    <location>
        <begin position="189"/>
        <end position="205"/>
    </location>
</feature>
<evidence type="ECO:0000313" key="13">
    <source>
        <dbReference type="EMBL" id="EDX03920.1"/>
    </source>
</evidence>
<feature type="compositionally biased region" description="Polar residues" evidence="9">
    <location>
        <begin position="206"/>
        <end position="216"/>
    </location>
</feature>
<dbReference type="OrthoDB" id="184109at2759"/>
<keyword evidence="14" id="KW-1185">Reference proteome</keyword>
<dbReference type="InterPro" id="IPR011677">
    <property type="entry name" value="TCTN1-3_dom"/>
</dbReference>
<dbReference type="PANTHER" id="PTHR14611">
    <property type="entry name" value="TECTONIC FAMILY MEMBER"/>
    <property type="match status" value="1"/>
</dbReference>
<keyword evidence="3" id="KW-0963">Cytoplasm</keyword>
<keyword evidence="4" id="KW-0732">Signal</keyword>
<dbReference type="InterPro" id="IPR010796">
    <property type="entry name" value="C2_B9-type_dom"/>
</dbReference>
<keyword evidence="8" id="KW-0966">Cell projection</keyword>
<dbReference type="AlphaFoldDB" id="B4Q4J3"/>
<evidence type="ECO:0000256" key="2">
    <source>
        <dbReference type="ARBA" id="ARBA00007633"/>
    </source>
</evidence>
<keyword evidence="7" id="KW-0206">Cytoskeleton</keyword>
<dbReference type="Proteomes" id="UP000000304">
    <property type="component" value="Chromosome 2L"/>
</dbReference>
<dbReference type="STRING" id="7240.B4Q4J3"/>
<keyword evidence="10" id="KW-1133">Transmembrane helix</keyword>
<evidence type="ECO:0000256" key="10">
    <source>
        <dbReference type="SAM" id="Phobius"/>
    </source>
</evidence>
<keyword evidence="10" id="KW-0812">Transmembrane</keyword>
<dbReference type="OMA" id="DFQYNHG"/>
<gene>
    <name evidence="13" type="primary">Dsim\GD26014</name>
    <name evidence="13" type="ORF">Dsim_GD26014</name>
</gene>
<dbReference type="Bgee" id="FBgn0250776">
    <property type="expression patterns" value="Expressed in embryo and 3 other cell types or tissues"/>
</dbReference>
<dbReference type="HOGENOM" id="CLU_018942_0_0_1"/>
<feature type="domain" description="Tectonic-1-3" evidence="11">
    <location>
        <begin position="568"/>
        <end position="737"/>
    </location>
</feature>
<keyword evidence="6" id="KW-0325">Glycoprotein</keyword>
<comment type="subcellular location">
    <subcellularLocation>
        <location evidence="1">Cytoplasm</location>
        <location evidence="1">Cytoskeleton</location>
        <location evidence="1">Cilium basal body</location>
    </subcellularLocation>
</comment>
<keyword evidence="10" id="KW-0472">Membrane</keyword>
<protein>
    <submittedName>
        <fullName evidence="13">GD26014, isoform A</fullName>
    </submittedName>
</protein>
<evidence type="ECO:0000259" key="12">
    <source>
        <dbReference type="Pfam" id="PF25752"/>
    </source>
</evidence>
<evidence type="ECO:0000256" key="7">
    <source>
        <dbReference type="ARBA" id="ARBA00023212"/>
    </source>
</evidence>
<evidence type="ECO:0000256" key="1">
    <source>
        <dbReference type="ARBA" id="ARBA00004120"/>
    </source>
</evidence>
<evidence type="ECO:0000256" key="6">
    <source>
        <dbReference type="ARBA" id="ARBA00023180"/>
    </source>
</evidence>
<dbReference type="EMBL" id="CM000361">
    <property type="protein sequence ID" value="EDX03920.1"/>
    <property type="molecule type" value="Genomic_DNA"/>
</dbReference>
<evidence type="ECO:0000256" key="9">
    <source>
        <dbReference type="SAM" id="MobiDB-lite"/>
    </source>
</evidence>
<evidence type="ECO:0000256" key="4">
    <source>
        <dbReference type="ARBA" id="ARBA00022729"/>
    </source>
</evidence>
<organism evidence="13 14">
    <name type="scientific">Drosophila simulans</name>
    <name type="common">Fruit fly</name>
    <dbReference type="NCBI Taxonomy" id="7240"/>
    <lineage>
        <taxon>Eukaryota</taxon>
        <taxon>Metazoa</taxon>
        <taxon>Ecdysozoa</taxon>
        <taxon>Arthropoda</taxon>
        <taxon>Hexapoda</taxon>
        <taxon>Insecta</taxon>
        <taxon>Pterygota</taxon>
        <taxon>Neoptera</taxon>
        <taxon>Endopterygota</taxon>
        <taxon>Diptera</taxon>
        <taxon>Brachycera</taxon>
        <taxon>Muscomorpha</taxon>
        <taxon>Ephydroidea</taxon>
        <taxon>Drosophilidae</taxon>
        <taxon>Drosophila</taxon>
        <taxon>Sophophora</taxon>
    </lineage>
</organism>
<dbReference type="GO" id="GO:0007288">
    <property type="term" value="P:sperm axoneme assembly"/>
    <property type="evidence" value="ECO:0007669"/>
    <property type="project" value="EnsemblMetazoa"/>
</dbReference>
<accession>B4Q4J3</accession>
<feature type="region of interest" description="Disordered" evidence="9">
    <location>
        <begin position="189"/>
        <end position="216"/>
    </location>
</feature>
<dbReference type="PhylomeDB" id="B4Q4J3"/>
<dbReference type="PANTHER" id="PTHR14611:SF2">
    <property type="entry name" value="TECTONIC"/>
    <property type="match status" value="1"/>
</dbReference>
<keyword evidence="5" id="KW-0970">Cilium biogenesis/degradation</keyword>
<feature type="domain" description="Tectonic-1-3 N-terminal" evidence="12">
    <location>
        <begin position="251"/>
        <end position="353"/>
    </location>
</feature>
<feature type="domain" description="Tectonic-1-3" evidence="11">
    <location>
        <begin position="382"/>
        <end position="542"/>
    </location>
</feature>